<dbReference type="EMBL" id="NKCL01001194">
    <property type="protein sequence ID" value="RSL42161.1"/>
    <property type="molecule type" value="Genomic_DNA"/>
</dbReference>
<keyword evidence="3" id="KW-1185">Reference proteome</keyword>
<gene>
    <name evidence="2" type="ORF">CEP51_016507</name>
</gene>
<feature type="region of interest" description="Disordered" evidence="1">
    <location>
        <begin position="125"/>
        <end position="183"/>
    </location>
</feature>
<accession>A0A428NMZ5</accession>
<comment type="caution">
    <text evidence="2">The sequence shown here is derived from an EMBL/GenBank/DDBJ whole genome shotgun (WGS) entry which is preliminary data.</text>
</comment>
<sequence length="183" mass="20402">MPNTPEVSEIVAATSARVAAIRVSVRQWEDSLQNIRTPQQVYQEKRQALRDAFNQELQLLMSGEAGDDGASRENRTESLIQYGGQLKELEQQYAATIRADEKVYQQRVEKQTARLVAALRDLGDDSLTASDQEEPAQPVDKQAVVAAPSDPPPETRTDSHVPHHEDHHMEEVPESGPPVQTAW</sequence>
<evidence type="ECO:0000256" key="1">
    <source>
        <dbReference type="SAM" id="MobiDB-lite"/>
    </source>
</evidence>
<name>A0A428NMZ5_9HYPO</name>
<dbReference type="Proteomes" id="UP000287972">
    <property type="component" value="Unassembled WGS sequence"/>
</dbReference>
<proteinExistence type="predicted"/>
<feature type="compositionally biased region" description="Basic and acidic residues" evidence="1">
    <location>
        <begin position="153"/>
        <end position="171"/>
    </location>
</feature>
<reference evidence="2 3" key="1">
    <citation type="submission" date="2017-06" db="EMBL/GenBank/DDBJ databases">
        <title>Comparative genomic analysis of Ambrosia Fusariam Clade fungi.</title>
        <authorList>
            <person name="Stajich J.E."/>
            <person name="Carrillo J."/>
            <person name="Kijimoto T."/>
            <person name="Eskalen A."/>
            <person name="O'Donnell K."/>
            <person name="Kasson M."/>
        </authorList>
    </citation>
    <scope>NUCLEOTIDE SEQUENCE [LARGE SCALE GENOMIC DNA]</scope>
    <source>
        <strain evidence="2 3">NRRL62606</strain>
    </source>
</reference>
<protein>
    <submittedName>
        <fullName evidence="2">Uncharacterized protein</fullName>
    </submittedName>
</protein>
<organism evidence="2 3">
    <name type="scientific">Fusarium floridanum</name>
    <dbReference type="NCBI Taxonomy" id="1325733"/>
    <lineage>
        <taxon>Eukaryota</taxon>
        <taxon>Fungi</taxon>
        <taxon>Dikarya</taxon>
        <taxon>Ascomycota</taxon>
        <taxon>Pezizomycotina</taxon>
        <taxon>Sordariomycetes</taxon>
        <taxon>Hypocreomycetidae</taxon>
        <taxon>Hypocreales</taxon>
        <taxon>Nectriaceae</taxon>
        <taxon>Fusarium</taxon>
        <taxon>Fusarium solani species complex</taxon>
    </lineage>
</organism>
<dbReference type="AlphaFoldDB" id="A0A428NMZ5"/>
<evidence type="ECO:0000313" key="2">
    <source>
        <dbReference type="EMBL" id="RSL42161.1"/>
    </source>
</evidence>
<evidence type="ECO:0000313" key="3">
    <source>
        <dbReference type="Proteomes" id="UP000287972"/>
    </source>
</evidence>